<feature type="domain" description="Protein kinase" evidence="20">
    <location>
        <begin position="525"/>
        <end position="653"/>
    </location>
</feature>
<evidence type="ECO:0000256" key="19">
    <source>
        <dbReference type="SAM" id="Phobius"/>
    </source>
</evidence>
<evidence type="ECO:0000313" key="21">
    <source>
        <dbReference type="EMBL" id="TXG70042.1"/>
    </source>
</evidence>
<reference evidence="22" key="1">
    <citation type="journal article" date="2019" name="Gigascience">
        <title>De novo genome assembly of the endangered Acer yangbiense, a plant species with extremely small populations endemic to Yunnan Province, China.</title>
        <authorList>
            <person name="Yang J."/>
            <person name="Wariss H.M."/>
            <person name="Tao L."/>
            <person name="Zhang R."/>
            <person name="Yun Q."/>
            <person name="Hollingsworth P."/>
            <person name="Dao Z."/>
            <person name="Luo G."/>
            <person name="Guo H."/>
            <person name="Ma Y."/>
            <person name="Sun W."/>
        </authorList>
    </citation>
    <scope>NUCLEOTIDE SEQUENCE [LARGE SCALE GENOMIC DNA]</scope>
    <source>
        <strain evidence="22">cv. Malutang</strain>
    </source>
</reference>
<comment type="caution">
    <text evidence="21">The sequence shown here is derived from an EMBL/GenBank/DDBJ whole genome shotgun (WGS) entry which is preliminary data.</text>
</comment>
<evidence type="ECO:0000313" key="22">
    <source>
        <dbReference type="Proteomes" id="UP000323000"/>
    </source>
</evidence>
<evidence type="ECO:0000256" key="6">
    <source>
        <dbReference type="ARBA" id="ARBA00022692"/>
    </source>
</evidence>
<dbReference type="Pfam" id="PF00069">
    <property type="entry name" value="Pkinase"/>
    <property type="match status" value="1"/>
</dbReference>
<keyword evidence="12 19" id="KW-0472">Membrane</keyword>
<dbReference type="InterPro" id="IPR032872">
    <property type="entry name" value="WAK_assoc_C"/>
</dbReference>
<accession>A0A5C7INC2</accession>
<keyword evidence="9" id="KW-0418">Kinase</keyword>
<feature type="binding site" evidence="18">
    <location>
        <position position="241"/>
    </location>
    <ligand>
        <name>ATP</name>
        <dbReference type="ChEBI" id="CHEBI:30616"/>
    </ligand>
</feature>
<evidence type="ECO:0000256" key="17">
    <source>
        <dbReference type="ARBA" id="ARBA00048679"/>
    </source>
</evidence>
<keyword evidence="13" id="KW-1015">Disulfide bond</keyword>
<feature type="transmembrane region" description="Helical" evidence="19">
    <location>
        <begin position="455"/>
        <end position="478"/>
    </location>
</feature>
<sequence length="653" mass="72541">MDYLVGICSPAFPNTTVNCELFDYSDGTYENVTFLYDFPPSPLQVLPCNIVKNSLNFDGYSFSRQVLNQGFELKWKKHRGISCENCTNSKGSCGWDPIQSSSSNPNYMYEFCNIEFKCGNITAGYGRNKNLPRDCDRDDLFRKGKLSAVAGIIVVVVFVLVTCMCMKNCLSCKLMFFWQEQTLNDQDVEALVKTYGSLAPKRYNYSNIKKMTNSFAVKLGQGGYGVVYRGKLNDGSIVAIKVLSKSKGNGEEFINEVACISRTSHVNIVGLLGFCYEGTRRALIYEFMPNGSLDKFIKQGSLNTNLHLEWETLNQIVVGVARGLEYLHRGCNIRIVHFDIKPHNVLLDEDFCPKISDFGLAKICKKKESIISMLDARGTIGYTAPEVFCRNFGGVSHKSDVYGFGMMVLEMVGCWAALTAALTQVTMPVLGCFDCGTGDAEPGKGKLSHGAVGGIAAGSAVAGIIVVVVFVLVTCMCMKNCLSCKLMFFWQEQTLNDQDVEALVKTYGSLAPKRYNYSDIKKMTNSFAVKLGQGGYGVVYRGKLNDGRIVAIKVLSKSKGNGEEFINEVACISRTSHVNIIGLLGFCYEGTRRALIYEFMPNGSLDKFINQGSLNTNLHLEWKTLNQIVIGVARGLEYLYWKIRTLNIHTYHQ</sequence>
<keyword evidence="15" id="KW-0325">Glycoprotein</keyword>
<dbReference type="InterPro" id="IPR011009">
    <property type="entry name" value="Kinase-like_dom_sf"/>
</dbReference>
<evidence type="ECO:0000256" key="4">
    <source>
        <dbReference type="ARBA" id="ARBA00022536"/>
    </source>
</evidence>
<feature type="domain" description="Protein kinase" evidence="20">
    <location>
        <begin position="213"/>
        <end position="528"/>
    </location>
</feature>
<evidence type="ECO:0000256" key="7">
    <source>
        <dbReference type="ARBA" id="ARBA00022729"/>
    </source>
</evidence>
<keyword evidence="8 18" id="KW-0547">Nucleotide-binding</keyword>
<dbReference type="InterPro" id="IPR008271">
    <property type="entry name" value="Ser/Thr_kinase_AS"/>
</dbReference>
<name>A0A5C7INC2_9ROSI</name>
<dbReference type="PROSITE" id="PS00108">
    <property type="entry name" value="PROTEIN_KINASE_ST"/>
    <property type="match status" value="1"/>
</dbReference>
<feature type="transmembrane region" description="Helical" evidence="19">
    <location>
        <begin position="401"/>
        <end position="422"/>
    </location>
</feature>
<dbReference type="FunFam" id="3.30.200.20:FF:000059">
    <property type="entry name" value="S-receptor-like serine/threonine-protein kinase"/>
    <property type="match status" value="1"/>
</dbReference>
<feature type="binding site" evidence="18">
    <location>
        <position position="553"/>
    </location>
    <ligand>
        <name>ATP</name>
        <dbReference type="ChEBI" id="CHEBI:30616"/>
    </ligand>
</feature>
<dbReference type="InterPro" id="IPR017441">
    <property type="entry name" value="Protein_kinase_ATP_BS"/>
</dbReference>
<evidence type="ECO:0000256" key="2">
    <source>
        <dbReference type="ARBA" id="ARBA00012513"/>
    </source>
</evidence>
<dbReference type="PROSITE" id="PS50011">
    <property type="entry name" value="PROTEIN_KINASE_DOM"/>
    <property type="match status" value="2"/>
</dbReference>
<dbReference type="SMART" id="SM00220">
    <property type="entry name" value="S_TKc"/>
    <property type="match status" value="1"/>
</dbReference>
<dbReference type="GO" id="GO:0005524">
    <property type="term" value="F:ATP binding"/>
    <property type="evidence" value="ECO:0007669"/>
    <property type="project" value="UniProtKB-UniRule"/>
</dbReference>
<evidence type="ECO:0000256" key="13">
    <source>
        <dbReference type="ARBA" id="ARBA00023157"/>
    </source>
</evidence>
<keyword evidence="4" id="KW-0245">EGF-like domain</keyword>
<dbReference type="InterPro" id="IPR001245">
    <property type="entry name" value="Ser-Thr/Tyr_kinase_cat_dom"/>
</dbReference>
<organism evidence="21 22">
    <name type="scientific">Acer yangbiense</name>
    <dbReference type="NCBI Taxonomy" id="1000413"/>
    <lineage>
        <taxon>Eukaryota</taxon>
        <taxon>Viridiplantae</taxon>
        <taxon>Streptophyta</taxon>
        <taxon>Embryophyta</taxon>
        <taxon>Tracheophyta</taxon>
        <taxon>Spermatophyta</taxon>
        <taxon>Magnoliopsida</taxon>
        <taxon>eudicotyledons</taxon>
        <taxon>Gunneridae</taxon>
        <taxon>Pentapetalae</taxon>
        <taxon>rosids</taxon>
        <taxon>malvids</taxon>
        <taxon>Sapindales</taxon>
        <taxon>Sapindaceae</taxon>
        <taxon>Hippocastanoideae</taxon>
        <taxon>Acereae</taxon>
        <taxon>Acer</taxon>
    </lineage>
</organism>
<gene>
    <name evidence="21" type="ORF">EZV62_004977</name>
</gene>
<proteinExistence type="predicted"/>
<keyword evidence="6 19" id="KW-0812">Transmembrane</keyword>
<evidence type="ECO:0000256" key="8">
    <source>
        <dbReference type="ARBA" id="ARBA00022741"/>
    </source>
</evidence>
<evidence type="ECO:0000259" key="20">
    <source>
        <dbReference type="PROSITE" id="PS50011"/>
    </source>
</evidence>
<dbReference type="FunFam" id="1.10.510.10:FF:001023">
    <property type="entry name" value="Os07g0541700 protein"/>
    <property type="match status" value="1"/>
</dbReference>
<dbReference type="Proteomes" id="UP000323000">
    <property type="component" value="Chromosome 2"/>
</dbReference>
<evidence type="ECO:0000256" key="10">
    <source>
        <dbReference type="ARBA" id="ARBA00022840"/>
    </source>
</evidence>
<keyword evidence="10 18" id="KW-0067">ATP-binding</keyword>
<evidence type="ECO:0000256" key="9">
    <source>
        <dbReference type="ARBA" id="ARBA00022777"/>
    </source>
</evidence>
<dbReference type="AlphaFoldDB" id="A0A5C7INC2"/>
<dbReference type="GO" id="GO:0016020">
    <property type="term" value="C:membrane"/>
    <property type="evidence" value="ECO:0007669"/>
    <property type="project" value="UniProtKB-SubCell"/>
</dbReference>
<keyword evidence="7" id="KW-0732">Signal</keyword>
<evidence type="ECO:0000256" key="14">
    <source>
        <dbReference type="ARBA" id="ARBA00023170"/>
    </source>
</evidence>
<comment type="catalytic activity">
    <reaction evidence="17">
        <text>L-seryl-[protein] + ATP = O-phospho-L-seryl-[protein] + ADP + H(+)</text>
        <dbReference type="Rhea" id="RHEA:17989"/>
        <dbReference type="Rhea" id="RHEA-COMP:9863"/>
        <dbReference type="Rhea" id="RHEA-COMP:11604"/>
        <dbReference type="ChEBI" id="CHEBI:15378"/>
        <dbReference type="ChEBI" id="CHEBI:29999"/>
        <dbReference type="ChEBI" id="CHEBI:30616"/>
        <dbReference type="ChEBI" id="CHEBI:83421"/>
        <dbReference type="ChEBI" id="CHEBI:456216"/>
        <dbReference type="EC" id="2.7.11.1"/>
    </reaction>
</comment>
<dbReference type="Pfam" id="PF07714">
    <property type="entry name" value="PK_Tyr_Ser-Thr"/>
    <property type="match status" value="1"/>
</dbReference>
<evidence type="ECO:0000256" key="3">
    <source>
        <dbReference type="ARBA" id="ARBA00022527"/>
    </source>
</evidence>
<dbReference type="EC" id="2.7.11.1" evidence="2"/>
<dbReference type="Pfam" id="PF14380">
    <property type="entry name" value="WAK_assoc"/>
    <property type="match status" value="1"/>
</dbReference>
<dbReference type="SUPFAM" id="SSF56112">
    <property type="entry name" value="Protein kinase-like (PK-like)"/>
    <property type="match status" value="2"/>
</dbReference>
<evidence type="ECO:0000256" key="12">
    <source>
        <dbReference type="ARBA" id="ARBA00023136"/>
    </source>
</evidence>
<evidence type="ECO:0000256" key="5">
    <source>
        <dbReference type="ARBA" id="ARBA00022679"/>
    </source>
</evidence>
<dbReference type="FunFam" id="3.30.200.20:FF:000178">
    <property type="entry name" value="serine/threonine-protein kinase PBS1-like"/>
    <property type="match status" value="1"/>
</dbReference>
<keyword evidence="14" id="KW-0675">Receptor</keyword>
<feature type="transmembrane region" description="Helical" evidence="19">
    <location>
        <begin position="146"/>
        <end position="166"/>
    </location>
</feature>
<dbReference type="InterPro" id="IPR000719">
    <property type="entry name" value="Prot_kinase_dom"/>
</dbReference>
<dbReference type="Gene3D" id="3.30.200.20">
    <property type="entry name" value="Phosphorylase Kinase, domain 1"/>
    <property type="match status" value="1"/>
</dbReference>
<keyword evidence="5" id="KW-0808">Transferase</keyword>
<keyword evidence="22" id="KW-1185">Reference proteome</keyword>
<evidence type="ECO:0000256" key="16">
    <source>
        <dbReference type="ARBA" id="ARBA00047899"/>
    </source>
</evidence>
<evidence type="ECO:0000256" key="18">
    <source>
        <dbReference type="PROSITE-ProRule" id="PRU10141"/>
    </source>
</evidence>
<dbReference type="GO" id="GO:0004674">
    <property type="term" value="F:protein serine/threonine kinase activity"/>
    <property type="evidence" value="ECO:0007669"/>
    <property type="project" value="UniProtKB-KW"/>
</dbReference>
<keyword evidence="3" id="KW-0723">Serine/threonine-protein kinase</keyword>
<keyword evidence="11 19" id="KW-1133">Transmembrane helix</keyword>
<evidence type="ECO:0000256" key="1">
    <source>
        <dbReference type="ARBA" id="ARBA00004479"/>
    </source>
</evidence>
<comment type="subcellular location">
    <subcellularLocation>
        <location evidence="1">Membrane</location>
        <topology evidence="1">Single-pass type I membrane protein</topology>
    </subcellularLocation>
</comment>
<dbReference type="OrthoDB" id="544400at2759"/>
<dbReference type="InterPro" id="IPR045874">
    <property type="entry name" value="LRK10/LRL21-25-like"/>
</dbReference>
<evidence type="ECO:0000256" key="11">
    <source>
        <dbReference type="ARBA" id="ARBA00022989"/>
    </source>
</evidence>
<dbReference type="PROSITE" id="PS00107">
    <property type="entry name" value="PROTEIN_KINASE_ATP"/>
    <property type="match status" value="2"/>
</dbReference>
<dbReference type="PANTHER" id="PTHR27009">
    <property type="entry name" value="RUST RESISTANCE KINASE LR10-RELATED"/>
    <property type="match status" value="1"/>
</dbReference>
<evidence type="ECO:0000256" key="15">
    <source>
        <dbReference type="ARBA" id="ARBA00023180"/>
    </source>
</evidence>
<comment type="catalytic activity">
    <reaction evidence="16">
        <text>L-threonyl-[protein] + ATP = O-phospho-L-threonyl-[protein] + ADP + H(+)</text>
        <dbReference type="Rhea" id="RHEA:46608"/>
        <dbReference type="Rhea" id="RHEA-COMP:11060"/>
        <dbReference type="Rhea" id="RHEA-COMP:11605"/>
        <dbReference type="ChEBI" id="CHEBI:15378"/>
        <dbReference type="ChEBI" id="CHEBI:30013"/>
        <dbReference type="ChEBI" id="CHEBI:30616"/>
        <dbReference type="ChEBI" id="CHEBI:61977"/>
        <dbReference type="ChEBI" id="CHEBI:456216"/>
        <dbReference type="EC" id="2.7.11.1"/>
    </reaction>
</comment>
<dbReference type="Gene3D" id="1.10.510.10">
    <property type="entry name" value="Transferase(Phosphotransferase) domain 1"/>
    <property type="match status" value="2"/>
</dbReference>
<dbReference type="EMBL" id="VAHF01000002">
    <property type="protein sequence ID" value="TXG70042.1"/>
    <property type="molecule type" value="Genomic_DNA"/>
</dbReference>
<protein>
    <recommendedName>
        <fullName evidence="2">non-specific serine/threonine protein kinase</fullName>
        <ecNumber evidence="2">2.7.11.1</ecNumber>
    </recommendedName>
</protein>